<feature type="domain" description="Plastocyanin-like" evidence="7">
    <location>
        <begin position="462"/>
        <end position="598"/>
    </location>
</feature>
<dbReference type="GeneID" id="81376084"/>
<organism evidence="9 10">
    <name type="scientific">Penicillium cosmopolitanum</name>
    <dbReference type="NCBI Taxonomy" id="1131564"/>
    <lineage>
        <taxon>Eukaryota</taxon>
        <taxon>Fungi</taxon>
        <taxon>Dikarya</taxon>
        <taxon>Ascomycota</taxon>
        <taxon>Pezizomycotina</taxon>
        <taxon>Eurotiomycetes</taxon>
        <taxon>Eurotiomycetidae</taxon>
        <taxon>Eurotiales</taxon>
        <taxon>Aspergillaceae</taxon>
        <taxon>Penicillium</taxon>
    </lineage>
</organism>
<dbReference type="CDD" id="cd13895">
    <property type="entry name" value="CuRO_3_AAO_like_2"/>
    <property type="match status" value="1"/>
</dbReference>
<dbReference type="Pfam" id="PF07732">
    <property type="entry name" value="Cu-oxidase_3"/>
    <property type="match status" value="1"/>
</dbReference>
<keyword evidence="3" id="KW-0560">Oxidoreductase</keyword>
<dbReference type="InterPro" id="IPR008972">
    <property type="entry name" value="Cupredoxin"/>
</dbReference>
<dbReference type="InterPro" id="IPR011706">
    <property type="entry name" value="Cu-oxidase_C"/>
</dbReference>
<evidence type="ECO:0000313" key="9">
    <source>
        <dbReference type="EMBL" id="KAJ5379348.1"/>
    </source>
</evidence>
<dbReference type="InterPro" id="IPR035666">
    <property type="entry name" value="MCO_CuRO_3"/>
</dbReference>
<dbReference type="Pfam" id="PF07731">
    <property type="entry name" value="Cu-oxidase_2"/>
    <property type="match status" value="1"/>
</dbReference>
<dbReference type="GO" id="GO:0005507">
    <property type="term" value="F:copper ion binding"/>
    <property type="evidence" value="ECO:0007669"/>
    <property type="project" value="InterPro"/>
</dbReference>
<dbReference type="AlphaFoldDB" id="A0A9W9SN04"/>
<evidence type="ECO:0000259" key="7">
    <source>
        <dbReference type="Pfam" id="PF07731"/>
    </source>
</evidence>
<protein>
    <submittedName>
        <fullName evidence="9">L-ascorbate oxidase</fullName>
    </submittedName>
</protein>
<proteinExistence type="inferred from homology"/>
<comment type="caution">
    <text evidence="9">The sequence shown here is derived from an EMBL/GenBank/DDBJ whole genome shotgun (WGS) entry which is preliminary data.</text>
</comment>
<evidence type="ECO:0000256" key="1">
    <source>
        <dbReference type="ARBA" id="ARBA00010609"/>
    </source>
</evidence>
<feature type="signal peptide" evidence="5">
    <location>
        <begin position="1"/>
        <end position="20"/>
    </location>
</feature>
<evidence type="ECO:0000259" key="8">
    <source>
        <dbReference type="Pfam" id="PF07732"/>
    </source>
</evidence>
<evidence type="ECO:0000256" key="5">
    <source>
        <dbReference type="SAM" id="SignalP"/>
    </source>
</evidence>
<dbReference type="Gene3D" id="2.60.40.420">
    <property type="entry name" value="Cupredoxins - blue copper proteins"/>
    <property type="match status" value="3"/>
</dbReference>
<dbReference type="InterPro" id="IPR002355">
    <property type="entry name" value="Cu_oxidase_Cu_BS"/>
</dbReference>
<gene>
    <name evidence="9" type="ORF">N7509_012467</name>
</gene>
<accession>A0A9W9SN04</accession>
<evidence type="ECO:0000313" key="10">
    <source>
        <dbReference type="Proteomes" id="UP001147747"/>
    </source>
</evidence>
<evidence type="ECO:0000256" key="2">
    <source>
        <dbReference type="ARBA" id="ARBA00022723"/>
    </source>
</evidence>
<dbReference type="SUPFAM" id="SSF49503">
    <property type="entry name" value="Cupredoxins"/>
    <property type="match status" value="3"/>
</dbReference>
<dbReference type="InterPro" id="IPR017762">
    <property type="entry name" value="Multicopper_oxidase_fun"/>
</dbReference>
<feature type="chain" id="PRO_5040942647" evidence="5">
    <location>
        <begin position="21"/>
        <end position="646"/>
    </location>
</feature>
<dbReference type="RefSeq" id="XP_056483134.1">
    <property type="nucleotide sequence ID" value="XM_056637104.1"/>
</dbReference>
<keyword evidence="4" id="KW-0186">Copper</keyword>
<dbReference type="OrthoDB" id="2121828at2759"/>
<feature type="domain" description="Plastocyanin-like" evidence="6">
    <location>
        <begin position="194"/>
        <end position="365"/>
    </location>
</feature>
<dbReference type="InterPro" id="IPR011707">
    <property type="entry name" value="Cu-oxidase-like_N"/>
</dbReference>
<dbReference type="PROSITE" id="PS00080">
    <property type="entry name" value="MULTICOPPER_OXIDASE2"/>
    <property type="match status" value="1"/>
</dbReference>
<keyword evidence="10" id="KW-1185">Reference proteome</keyword>
<reference evidence="9" key="2">
    <citation type="journal article" date="2023" name="IMA Fungus">
        <title>Comparative genomic study of the Penicillium genus elucidates a diverse pangenome and 15 lateral gene transfer events.</title>
        <authorList>
            <person name="Petersen C."/>
            <person name="Sorensen T."/>
            <person name="Nielsen M.R."/>
            <person name="Sondergaard T.E."/>
            <person name="Sorensen J.L."/>
            <person name="Fitzpatrick D.A."/>
            <person name="Frisvad J.C."/>
            <person name="Nielsen K.L."/>
        </authorList>
    </citation>
    <scope>NUCLEOTIDE SEQUENCE</scope>
    <source>
        <strain evidence="9">IBT 29677</strain>
    </source>
</reference>
<dbReference type="Pfam" id="PF00394">
    <property type="entry name" value="Cu-oxidase"/>
    <property type="match status" value="1"/>
</dbReference>
<keyword evidence="2" id="KW-0479">Metal-binding</keyword>
<evidence type="ECO:0000256" key="4">
    <source>
        <dbReference type="ARBA" id="ARBA00023008"/>
    </source>
</evidence>
<dbReference type="EMBL" id="JAPZBU010000011">
    <property type="protein sequence ID" value="KAJ5379348.1"/>
    <property type="molecule type" value="Genomic_DNA"/>
</dbReference>
<feature type="domain" description="Plastocyanin-like" evidence="8">
    <location>
        <begin position="66"/>
        <end position="122"/>
    </location>
</feature>
<dbReference type="InterPro" id="IPR033138">
    <property type="entry name" value="Cu_oxidase_CS"/>
</dbReference>
<keyword evidence="5" id="KW-0732">Signal</keyword>
<dbReference type="PANTHER" id="PTHR11709">
    <property type="entry name" value="MULTI-COPPER OXIDASE"/>
    <property type="match status" value="1"/>
</dbReference>
<dbReference type="Proteomes" id="UP001147747">
    <property type="component" value="Unassembled WGS sequence"/>
</dbReference>
<evidence type="ECO:0000256" key="3">
    <source>
        <dbReference type="ARBA" id="ARBA00023002"/>
    </source>
</evidence>
<reference evidence="9" key="1">
    <citation type="submission" date="2022-12" db="EMBL/GenBank/DDBJ databases">
        <authorList>
            <person name="Petersen C."/>
        </authorList>
    </citation>
    <scope>NUCLEOTIDE SEQUENCE</scope>
    <source>
        <strain evidence="9">IBT 29677</strain>
    </source>
</reference>
<evidence type="ECO:0000259" key="6">
    <source>
        <dbReference type="Pfam" id="PF00394"/>
    </source>
</evidence>
<comment type="similarity">
    <text evidence="1">Belongs to the multicopper oxidase family.</text>
</comment>
<dbReference type="InterPro" id="IPR045087">
    <property type="entry name" value="Cu-oxidase_fam"/>
</dbReference>
<dbReference type="PANTHER" id="PTHR11709:SF394">
    <property type="entry name" value="FI03373P-RELATED"/>
    <property type="match status" value="1"/>
</dbReference>
<dbReference type="NCBIfam" id="TIGR03390">
    <property type="entry name" value="ascorbOXfungal"/>
    <property type="match status" value="1"/>
</dbReference>
<name>A0A9W9SN04_9EURO</name>
<sequence>MSLLLQICIALTALWSTATSRYTTHGFDFQPDHILRVSEEVFPVACVTRPSTLVNVALWQAHSLSTGTSPGPAIYLRENQPTWVRVYNDLESKNTTMHWHGLSQSIAPFSDGSPQASQWPIKVSLPRRRDIKKDSLIKGKPGGYFDYEIWPKIGEAGTYFYHSHVGFQAVSATGPLIVDEMYGKSPPFTYDDERIMFISELYNKTDSMTETELLRPYDVVRWTGDPSTILMNGNSFPGMSANETDTPEPWVMPDPSVVSSCGPEVIQVDTDKTYRMRIIGGPALNLVTLGFEDHQELSVMAADGKYTKLAKTERIQIASGQRFDFLLRTKTEDELRGLGKSAFWIQMESRYRPMNVSSYALLSYSTPSDVAFNQTTDLVPPEKQPLSLPNKVYNWMEYVLEPLEPNGFPTADRVDRTVVLTSLQLIAKEGGHTPFWKQEHQAGTPYLVDIFRRGDNAIPDYETTVQKHGGWDPDLNVYVARVGEVIDIVMVNQPNGLAIGFDLHPWHIHGGHIYDLGSGPGTYNATANEEKLKGYNPVKRDTTMLYKYTPGQYLGENKNFTDQGWRAWRLHVQDPGVWMVHCHTLQHMIMGMQTVWMMGNASDITRGVSPGSVEGYLHYGGDAYGNASYDPYVQHYFEGGLQQIIQ</sequence>
<dbReference type="PROSITE" id="PS00079">
    <property type="entry name" value="MULTICOPPER_OXIDASE1"/>
    <property type="match status" value="1"/>
</dbReference>
<dbReference type="InterPro" id="IPR001117">
    <property type="entry name" value="Cu-oxidase_2nd"/>
</dbReference>
<dbReference type="GO" id="GO:0016491">
    <property type="term" value="F:oxidoreductase activity"/>
    <property type="evidence" value="ECO:0007669"/>
    <property type="project" value="UniProtKB-KW"/>
</dbReference>